<dbReference type="Proteomes" id="UP000267268">
    <property type="component" value="Chromosome 2"/>
</dbReference>
<dbReference type="Gene3D" id="3.90.75.20">
    <property type="match status" value="1"/>
</dbReference>
<proteinExistence type="predicted"/>
<dbReference type="EMBL" id="CP034563">
    <property type="protein sequence ID" value="AZQ65139.1"/>
    <property type="molecule type" value="Genomic_DNA"/>
</dbReference>
<keyword evidence="2" id="KW-1185">Reference proteome</keyword>
<name>A0A3S9PAF1_9BACT</name>
<organism evidence="1 2">
    <name type="scientific">Flammeovirga pectinis</name>
    <dbReference type="NCBI Taxonomy" id="2494373"/>
    <lineage>
        <taxon>Bacteria</taxon>
        <taxon>Pseudomonadati</taxon>
        <taxon>Bacteroidota</taxon>
        <taxon>Cytophagia</taxon>
        <taxon>Cytophagales</taxon>
        <taxon>Flammeovirgaceae</taxon>
        <taxon>Flammeovirga</taxon>
    </lineage>
</organism>
<dbReference type="InterPro" id="IPR044925">
    <property type="entry name" value="His-Me_finger_sf"/>
</dbReference>
<reference evidence="1 2" key="1">
    <citation type="submission" date="2018-12" db="EMBL/GenBank/DDBJ databases">
        <title>Flammeovirga pectinis sp. nov., isolated from the gut of the Korean scallop, Patinopecten yessoensis.</title>
        <authorList>
            <person name="Bae J.-W."/>
            <person name="Jeong Y.-S."/>
            <person name="Kang W."/>
        </authorList>
    </citation>
    <scope>NUCLEOTIDE SEQUENCE [LARGE SCALE GENOMIC DNA]</scope>
    <source>
        <strain evidence="1 2">L12M1</strain>
    </source>
</reference>
<protein>
    <recommendedName>
        <fullName evidence="3">HNH endonuclease</fullName>
    </recommendedName>
</protein>
<dbReference type="KEGG" id="fll:EI427_23265"/>
<accession>A0A3S9PAF1</accession>
<dbReference type="OrthoDB" id="9802481at2"/>
<evidence type="ECO:0000313" key="1">
    <source>
        <dbReference type="EMBL" id="AZQ65139.1"/>
    </source>
</evidence>
<dbReference type="RefSeq" id="WP_126619563.1">
    <property type="nucleotide sequence ID" value="NZ_CP034563.1"/>
</dbReference>
<evidence type="ECO:0000313" key="2">
    <source>
        <dbReference type="Proteomes" id="UP000267268"/>
    </source>
</evidence>
<evidence type="ECO:0008006" key="3">
    <source>
        <dbReference type="Google" id="ProtNLM"/>
    </source>
</evidence>
<sequence>MREFREIPSFEDYVINLDGYVLKKNDFEEANFCFLKAYKCNVTGKLKVTLKRIKEDKKLKSTAYVHTLVGKTFIPVFDTKKNKVWHINGDIYDNSVENLKWVPLKGKQVYNYAPKRFVYLNRLYLPIERLPFLCMNEKGDVLSFKSGKPKKIKQRANGKIMFFDTEDYEGKRHTIYPHAEVKSLFIKKKPLLT</sequence>
<dbReference type="SUPFAM" id="SSF54060">
    <property type="entry name" value="His-Me finger endonucleases"/>
    <property type="match status" value="1"/>
</dbReference>
<gene>
    <name evidence="1" type="ORF">EI427_23265</name>
</gene>
<dbReference type="AlphaFoldDB" id="A0A3S9PAF1"/>